<dbReference type="SUPFAM" id="SSF50956">
    <property type="entry name" value="Thermostable phytase (3-phytase)"/>
    <property type="match status" value="1"/>
</dbReference>
<dbReference type="InterPro" id="IPR027372">
    <property type="entry name" value="Phytase-like_dom"/>
</dbReference>
<dbReference type="PANTHER" id="PTHR37957">
    <property type="entry name" value="BLR7070 PROTEIN"/>
    <property type="match status" value="1"/>
</dbReference>
<name>A0A2R6NWA2_9APHY</name>
<comment type="caution">
    <text evidence="2">The sequence shown here is derived from an EMBL/GenBank/DDBJ whole genome shotgun (WGS) entry which is preliminary data.</text>
</comment>
<dbReference type="STRING" id="98765.A0A2R6NWA2"/>
<dbReference type="PANTHER" id="PTHR37957:SF1">
    <property type="entry name" value="PHYTASE-LIKE DOMAIN-CONTAINING PROTEIN"/>
    <property type="match status" value="1"/>
</dbReference>
<organism evidence="2 3">
    <name type="scientific">Hermanssonia centrifuga</name>
    <dbReference type="NCBI Taxonomy" id="98765"/>
    <lineage>
        <taxon>Eukaryota</taxon>
        <taxon>Fungi</taxon>
        <taxon>Dikarya</taxon>
        <taxon>Basidiomycota</taxon>
        <taxon>Agaricomycotina</taxon>
        <taxon>Agaricomycetes</taxon>
        <taxon>Polyporales</taxon>
        <taxon>Meruliaceae</taxon>
        <taxon>Hermanssonia</taxon>
    </lineage>
</organism>
<dbReference type="Proteomes" id="UP000186601">
    <property type="component" value="Unassembled WGS sequence"/>
</dbReference>
<dbReference type="EMBL" id="MLYV02000760">
    <property type="protein sequence ID" value="PSR78072.1"/>
    <property type="molecule type" value="Genomic_DNA"/>
</dbReference>
<dbReference type="Pfam" id="PF13449">
    <property type="entry name" value="Phytase-like"/>
    <property type="match status" value="1"/>
</dbReference>
<reference evidence="2 3" key="1">
    <citation type="submission" date="2018-02" db="EMBL/GenBank/DDBJ databases">
        <title>Genome sequence of the basidiomycete white-rot fungus Phlebia centrifuga.</title>
        <authorList>
            <person name="Granchi Z."/>
            <person name="Peng M."/>
            <person name="de Vries R.P."/>
            <person name="Hilden K."/>
            <person name="Makela M.R."/>
            <person name="Grigoriev I."/>
            <person name="Riley R."/>
        </authorList>
    </citation>
    <scope>NUCLEOTIDE SEQUENCE [LARGE SCALE GENOMIC DNA]</scope>
    <source>
        <strain evidence="2 3">FBCC195</strain>
    </source>
</reference>
<protein>
    <recommendedName>
        <fullName evidence="1">Phytase-like domain-containing protein</fullName>
    </recommendedName>
</protein>
<feature type="domain" description="Phytase-like" evidence="1">
    <location>
        <begin position="87"/>
        <end position="298"/>
    </location>
</feature>
<gene>
    <name evidence="2" type="ORF">PHLCEN_2v7589</name>
</gene>
<dbReference type="AlphaFoldDB" id="A0A2R6NWA2"/>
<dbReference type="OrthoDB" id="425936at2759"/>
<proteinExistence type="predicted"/>
<evidence type="ECO:0000313" key="3">
    <source>
        <dbReference type="Proteomes" id="UP000186601"/>
    </source>
</evidence>
<sequence length="421" mass="46408">MCMYEFISGRLLLFISPPLYPSDTTINYQGRQHEIDFILNPYYSSENLTFTQAQETLQLQYKKTLLYTDRRNVKTSGLDTLGVRPAEFGFPFIAVADPVMPIPNSTFSHLSMDNEGLVLNTDGTFWVSDEYGPYIYRFDSSGGLMQTTQPPEAIVPRINGVVNFTSVTGPDTGRAGNQGFECLTVDESTNTLWAMLQSATIQDGGSDKSTSRFTRLLAYGISLPLVLRPVLKAEFVVPLPQNSKGNTLASSEIHFVSEGIVLVLSRDGNGHGDDTTKSKFKSIDLIDIRNATDIHGSKFDSPTHPIATNGTLDSSITPAAYIEFLDMINTTQLARFGLHNGDPADATLIDAKWESIALAPVGDPKFPHDFFLFTAVNAIIIRRQADNDFLTTQGISLGQPYNAGIDNDNQFMVYRVTLPTK</sequence>
<keyword evidence="3" id="KW-1185">Reference proteome</keyword>
<evidence type="ECO:0000313" key="2">
    <source>
        <dbReference type="EMBL" id="PSR78072.1"/>
    </source>
</evidence>
<evidence type="ECO:0000259" key="1">
    <source>
        <dbReference type="Pfam" id="PF13449"/>
    </source>
</evidence>
<accession>A0A2R6NWA2</accession>